<dbReference type="NCBIfam" id="TIGR00233">
    <property type="entry name" value="trpS"/>
    <property type="match status" value="1"/>
</dbReference>
<comment type="caution">
    <text evidence="10">The sequence shown here is derived from an EMBL/GenBank/DDBJ whole genome shotgun (WGS) entry which is preliminary data.</text>
</comment>
<evidence type="ECO:0000313" key="11">
    <source>
        <dbReference type="Proteomes" id="UP000242519"/>
    </source>
</evidence>
<keyword evidence="4 9" id="KW-0547">Nucleotide-binding</keyword>
<dbReference type="InterPro" id="IPR014729">
    <property type="entry name" value="Rossmann-like_a/b/a_fold"/>
</dbReference>
<keyword evidence="6 9" id="KW-0648">Protein biosynthesis</keyword>
<evidence type="ECO:0000313" key="10">
    <source>
        <dbReference type="EMBL" id="OWP05065.1"/>
    </source>
</evidence>
<dbReference type="STRING" id="503106.A0A218ZCR0"/>
<dbReference type="InterPro" id="IPR001412">
    <property type="entry name" value="aa-tRNA-synth_I_CS"/>
</dbReference>
<protein>
    <recommendedName>
        <fullName evidence="2">tryptophan--tRNA ligase</fullName>
        <ecNumber evidence="2">6.1.1.2</ecNumber>
    </recommendedName>
    <alternativeName>
        <fullName evidence="8">Tryptophanyl-tRNA synthetase</fullName>
    </alternativeName>
</protein>
<comment type="similarity">
    <text evidence="1 9">Belongs to the class-I aminoacyl-tRNA synthetase family.</text>
</comment>
<evidence type="ECO:0000256" key="1">
    <source>
        <dbReference type="ARBA" id="ARBA00005594"/>
    </source>
</evidence>
<dbReference type="PROSITE" id="PS00178">
    <property type="entry name" value="AA_TRNA_LIGASE_I"/>
    <property type="match status" value="1"/>
</dbReference>
<keyword evidence="11" id="KW-1185">Reference proteome</keyword>
<gene>
    <name evidence="10" type="ORF">B2J93_635</name>
</gene>
<dbReference type="InterPro" id="IPR002305">
    <property type="entry name" value="aa-tRNA-synth_Ic"/>
</dbReference>
<dbReference type="PANTHER" id="PTHR43766">
    <property type="entry name" value="TRYPTOPHAN--TRNA LIGASE, MITOCHONDRIAL"/>
    <property type="match status" value="1"/>
</dbReference>
<keyword evidence="3 9" id="KW-0436">Ligase</keyword>
<sequence length="410" mass="44173">MLAPARSTRLLQHPLRSLCTSQIHGSQNPASILSLSSSSSPHARFSSTSSQSPPSLISSPSPCSSTPLTIFSGIQPTGIPHLGNYLGALRTWASLQDAAVPSTKLFFSVVDLHAITLFQRPEELRRWRREALASLLACGVRAERSVVFWQGKVPAHSELMWILSCTASMGYLSRMTQWKSKLSLSDNTSPLDESSRAKLKLGLFSYPVLQAADILVHRATHVPVGEDQSQHLEFARECVTNFNHAYGVSHLVAPQTILSPTRRIMSLTSPTTKMSKSAPSPLSRILITDSPATITAKISSSLTDSDNSVSYSPALRPGVANLLSILASFDGQGRSPAELGAKYEREAVGLGAFKKDVAGAVSQGLDGVRREFERIMAEDGLVEDVAQKGARAARESAEETMVLVREAVGL</sequence>
<evidence type="ECO:0000256" key="3">
    <source>
        <dbReference type="ARBA" id="ARBA00022598"/>
    </source>
</evidence>
<dbReference type="Gene3D" id="3.40.50.620">
    <property type="entry name" value="HUPs"/>
    <property type="match status" value="1"/>
</dbReference>
<dbReference type="AlphaFoldDB" id="A0A218ZCR0"/>
<evidence type="ECO:0000256" key="5">
    <source>
        <dbReference type="ARBA" id="ARBA00022840"/>
    </source>
</evidence>
<dbReference type="Pfam" id="PF00579">
    <property type="entry name" value="tRNA-synt_1b"/>
    <property type="match status" value="1"/>
</dbReference>
<dbReference type="InterPro" id="IPR050203">
    <property type="entry name" value="Trp-tRNA_synthetase"/>
</dbReference>
<dbReference type="SUPFAM" id="SSF52374">
    <property type="entry name" value="Nucleotidylyl transferase"/>
    <property type="match status" value="1"/>
</dbReference>
<proteinExistence type="inferred from homology"/>
<dbReference type="InterPro" id="IPR002306">
    <property type="entry name" value="Trp-tRNA-ligase"/>
</dbReference>
<dbReference type="InParanoid" id="A0A218ZCR0"/>
<evidence type="ECO:0000256" key="6">
    <source>
        <dbReference type="ARBA" id="ARBA00022917"/>
    </source>
</evidence>
<evidence type="ECO:0000256" key="4">
    <source>
        <dbReference type="ARBA" id="ARBA00022741"/>
    </source>
</evidence>
<dbReference type="GO" id="GO:0004830">
    <property type="term" value="F:tryptophan-tRNA ligase activity"/>
    <property type="evidence" value="ECO:0007669"/>
    <property type="project" value="UniProtKB-EC"/>
</dbReference>
<dbReference type="FunCoup" id="A0A218ZCR0">
    <property type="interactions" value="381"/>
</dbReference>
<dbReference type="GO" id="GO:0005759">
    <property type="term" value="C:mitochondrial matrix"/>
    <property type="evidence" value="ECO:0007669"/>
    <property type="project" value="TreeGrafter"/>
</dbReference>
<evidence type="ECO:0000256" key="8">
    <source>
        <dbReference type="ARBA" id="ARBA00030268"/>
    </source>
</evidence>
<evidence type="ECO:0000256" key="2">
    <source>
        <dbReference type="ARBA" id="ARBA00013161"/>
    </source>
</evidence>
<name>A0A218ZCR0_9HELO</name>
<dbReference type="FunFam" id="3.40.50.620:FF:000082">
    <property type="entry name" value="MSW1p Mitochondrial tryptophanyl-tRNA synthetase"/>
    <property type="match status" value="1"/>
</dbReference>
<evidence type="ECO:0000256" key="7">
    <source>
        <dbReference type="ARBA" id="ARBA00023146"/>
    </source>
</evidence>
<reference evidence="10 11" key="1">
    <citation type="submission" date="2017-04" db="EMBL/GenBank/DDBJ databases">
        <title>Draft genome sequence of Marssonina coronaria NL1: causal agent of apple blotch.</title>
        <authorList>
            <person name="Cheng Q."/>
        </authorList>
    </citation>
    <scope>NUCLEOTIDE SEQUENCE [LARGE SCALE GENOMIC DNA]</scope>
    <source>
        <strain evidence="10 11">NL1</strain>
    </source>
</reference>
<dbReference type="EMBL" id="MZNU01000083">
    <property type="protein sequence ID" value="OWP05065.1"/>
    <property type="molecule type" value="Genomic_DNA"/>
</dbReference>
<organism evidence="10 11">
    <name type="scientific">Diplocarpon coronariae</name>
    <dbReference type="NCBI Taxonomy" id="2795749"/>
    <lineage>
        <taxon>Eukaryota</taxon>
        <taxon>Fungi</taxon>
        <taxon>Dikarya</taxon>
        <taxon>Ascomycota</taxon>
        <taxon>Pezizomycotina</taxon>
        <taxon>Leotiomycetes</taxon>
        <taxon>Helotiales</taxon>
        <taxon>Drepanopezizaceae</taxon>
        <taxon>Diplocarpon</taxon>
    </lineage>
</organism>
<keyword evidence="7 9" id="KW-0030">Aminoacyl-tRNA synthetase</keyword>
<dbReference type="PRINTS" id="PR01039">
    <property type="entry name" value="TRNASYNTHTRP"/>
</dbReference>
<evidence type="ECO:0000256" key="9">
    <source>
        <dbReference type="RuleBase" id="RU363036"/>
    </source>
</evidence>
<dbReference type="PANTHER" id="PTHR43766:SF1">
    <property type="entry name" value="TRYPTOPHAN--TRNA LIGASE, MITOCHONDRIAL"/>
    <property type="match status" value="1"/>
</dbReference>
<dbReference type="GO" id="GO:0005524">
    <property type="term" value="F:ATP binding"/>
    <property type="evidence" value="ECO:0007669"/>
    <property type="project" value="UniProtKB-KW"/>
</dbReference>
<dbReference type="Gene3D" id="1.10.240.10">
    <property type="entry name" value="Tyrosyl-Transfer RNA Synthetase"/>
    <property type="match status" value="1"/>
</dbReference>
<dbReference type="GO" id="GO:0070183">
    <property type="term" value="P:mitochondrial tryptophanyl-tRNA aminoacylation"/>
    <property type="evidence" value="ECO:0007669"/>
    <property type="project" value="TreeGrafter"/>
</dbReference>
<dbReference type="CDD" id="cd00806">
    <property type="entry name" value="TrpRS_core"/>
    <property type="match status" value="1"/>
</dbReference>
<accession>A0A218ZCR0</accession>
<dbReference type="Proteomes" id="UP000242519">
    <property type="component" value="Unassembled WGS sequence"/>
</dbReference>
<keyword evidence="5 9" id="KW-0067">ATP-binding</keyword>
<dbReference type="EC" id="6.1.1.2" evidence="2"/>
<dbReference type="OrthoDB" id="15808at2759"/>